<reference evidence="4" key="1">
    <citation type="journal article" date="2017" name="Genome Announc.">
        <title>High-Quality Whole-Genome Sequences of the Oligo-Mouse-Microbiota Bacterial Community.</title>
        <authorList>
            <person name="Garzetti D."/>
            <person name="Brugiroux S."/>
            <person name="Bunk B."/>
            <person name="Pukall R."/>
            <person name="McCoy K.D."/>
            <person name="Macpherson A.J."/>
            <person name="Stecher B."/>
        </authorList>
    </citation>
    <scope>NUCLEOTIDE SEQUENCE</scope>
    <source>
        <strain evidence="4">KB18</strain>
    </source>
</reference>
<dbReference type="InterPro" id="IPR029028">
    <property type="entry name" value="Alpha/beta_knot_MTases"/>
</dbReference>
<dbReference type="GO" id="GO:0032259">
    <property type="term" value="P:methylation"/>
    <property type="evidence" value="ECO:0007669"/>
    <property type="project" value="UniProtKB-KW"/>
</dbReference>
<evidence type="ECO:0000256" key="1">
    <source>
        <dbReference type="ARBA" id="ARBA00022603"/>
    </source>
</evidence>
<protein>
    <submittedName>
        <fullName evidence="5">TrmH family RNA methyltransferase</fullName>
    </submittedName>
</protein>
<keyword evidence="2" id="KW-0808">Transferase</keyword>
<dbReference type="Pfam" id="PF00588">
    <property type="entry name" value="SpoU_methylase"/>
    <property type="match status" value="1"/>
</dbReference>
<dbReference type="EMBL" id="CP021422">
    <property type="protein sequence ID" value="ASB42579.1"/>
    <property type="molecule type" value="Genomic_DNA"/>
</dbReference>
<reference evidence="5 7" key="3">
    <citation type="submission" date="2020-11" db="EMBL/GenBank/DDBJ databases">
        <title>Closed and high quality bacterial genomes of the OMM12 community.</title>
        <authorList>
            <person name="Marbouty M."/>
            <person name="Lamy-Besnier Q."/>
            <person name="Debarbieux L."/>
            <person name="Koszul R."/>
        </authorList>
    </citation>
    <scope>NUCLEOTIDE SEQUENCE [LARGE SCALE GENOMIC DNA]</scope>
    <source>
        <strain evidence="5 7">KB18</strain>
    </source>
</reference>
<reference evidence="6" key="2">
    <citation type="submission" date="2017-05" db="EMBL/GenBank/DDBJ databases">
        <title>Improved OligoMM genomes.</title>
        <authorList>
            <person name="Garzetti D."/>
        </authorList>
    </citation>
    <scope>NUCLEOTIDE SEQUENCE [LARGE SCALE GENOMIC DNA]</scope>
    <source>
        <strain evidence="6">KB18</strain>
    </source>
</reference>
<keyword evidence="1 5" id="KW-0489">Methyltransferase</keyword>
<dbReference type="InterPro" id="IPR051259">
    <property type="entry name" value="rRNA_Methyltransferase"/>
</dbReference>
<dbReference type="Proteomes" id="UP000196710">
    <property type="component" value="Chromosome"/>
</dbReference>
<dbReference type="GO" id="GO:0008173">
    <property type="term" value="F:RNA methyltransferase activity"/>
    <property type="evidence" value="ECO:0007669"/>
    <property type="project" value="InterPro"/>
</dbReference>
<evidence type="ECO:0000313" key="4">
    <source>
        <dbReference type="EMBL" id="ASB42579.1"/>
    </source>
</evidence>
<evidence type="ECO:0000259" key="3">
    <source>
        <dbReference type="Pfam" id="PF00588"/>
    </source>
</evidence>
<dbReference type="SUPFAM" id="SSF75217">
    <property type="entry name" value="alpha/beta knot"/>
    <property type="match status" value="1"/>
</dbReference>
<sequence>MELPKKYKHELSHSYALGPFPTFELLSCRPDMARAVYYREDFTQRDKLIDLCEQLDIPCHCSQKALDRISQKEICYAAGEFIKYQEKLCRERPHIALVHPGDMGNLGTIERTVLGFGIRDLAIIGGGADRWHPKAVRASMGAVFRLRVQEFGDFDEYLSEFGNNRDIFPFMLDGGTVLTPNTCPESELYTLVFGNESTGLPPEFQNFGQSLFIAQTEDVDSLNLAVAVSIGTYLFTQRNGGAA</sequence>
<feature type="domain" description="tRNA/rRNA methyltransferase SpoU type" evidence="3">
    <location>
        <begin position="94"/>
        <end position="233"/>
    </location>
</feature>
<dbReference type="GO" id="GO:0006396">
    <property type="term" value="P:RNA processing"/>
    <property type="evidence" value="ECO:0007669"/>
    <property type="project" value="InterPro"/>
</dbReference>
<evidence type="ECO:0000313" key="7">
    <source>
        <dbReference type="Proteomes" id="UP000596035"/>
    </source>
</evidence>
<gene>
    <name evidence="4" type="ORF">ADH66_19205</name>
    <name evidence="5" type="ORF">I5Q82_09640</name>
</gene>
<keyword evidence="6" id="KW-1185">Reference proteome</keyword>
<dbReference type="PANTHER" id="PTHR43191:SF2">
    <property type="entry name" value="RRNA METHYLTRANSFERASE 3, MITOCHONDRIAL"/>
    <property type="match status" value="1"/>
</dbReference>
<dbReference type="KEGG" id="amur:ADH66_19205"/>
<accession>A0A1Z2XVZ9</accession>
<dbReference type="PANTHER" id="PTHR43191">
    <property type="entry name" value="RRNA METHYLTRANSFERASE 3"/>
    <property type="match status" value="1"/>
</dbReference>
<organism evidence="5 7">
    <name type="scientific">Acutalibacter muris</name>
    <dbReference type="NCBI Taxonomy" id="1796620"/>
    <lineage>
        <taxon>Bacteria</taxon>
        <taxon>Bacillati</taxon>
        <taxon>Bacillota</taxon>
        <taxon>Clostridia</taxon>
        <taxon>Eubacteriales</taxon>
        <taxon>Acutalibacteraceae</taxon>
        <taxon>Acutalibacter</taxon>
    </lineage>
</organism>
<evidence type="ECO:0000313" key="6">
    <source>
        <dbReference type="Proteomes" id="UP000196710"/>
    </source>
</evidence>
<dbReference type="Proteomes" id="UP000596035">
    <property type="component" value="Chromosome"/>
</dbReference>
<evidence type="ECO:0000256" key="2">
    <source>
        <dbReference type="ARBA" id="ARBA00022679"/>
    </source>
</evidence>
<dbReference type="GO" id="GO:0003723">
    <property type="term" value="F:RNA binding"/>
    <property type="evidence" value="ECO:0007669"/>
    <property type="project" value="InterPro"/>
</dbReference>
<dbReference type="AlphaFoldDB" id="A0A1Z2XVZ9"/>
<dbReference type="InterPro" id="IPR029026">
    <property type="entry name" value="tRNA_m1G_MTases_N"/>
</dbReference>
<dbReference type="RefSeq" id="WP_066537471.1">
    <property type="nucleotide sequence ID" value="NZ_CP021422.1"/>
</dbReference>
<proteinExistence type="predicted"/>
<dbReference type="CDD" id="cd18082">
    <property type="entry name" value="SpoU-like_family"/>
    <property type="match status" value="1"/>
</dbReference>
<evidence type="ECO:0000313" key="5">
    <source>
        <dbReference type="EMBL" id="QQR31877.1"/>
    </source>
</evidence>
<dbReference type="InterPro" id="IPR001537">
    <property type="entry name" value="SpoU_MeTrfase"/>
</dbReference>
<dbReference type="Gene3D" id="3.40.1280.10">
    <property type="match status" value="1"/>
</dbReference>
<dbReference type="EMBL" id="CP065321">
    <property type="protein sequence ID" value="QQR31877.1"/>
    <property type="molecule type" value="Genomic_DNA"/>
</dbReference>
<name>A0A1Z2XVZ9_9FIRM</name>